<proteinExistence type="predicted"/>
<reference evidence="3" key="1">
    <citation type="submission" date="2018-09" db="EMBL/GenBank/DDBJ databases">
        <authorList>
            <person name="Livingstone P.G."/>
            <person name="Whitworth D.E."/>
        </authorList>
    </citation>
    <scope>NUCLEOTIDE SEQUENCE [LARGE SCALE GENOMIC DNA]</scope>
    <source>
        <strain evidence="3">AB047A</strain>
    </source>
</reference>
<dbReference type="AlphaFoldDB" id="A0A3A8R6A9"/>
<gene>
    <name evidence="2" type="ORF">D7X96_03580</name>
</gene>
<name>A0A3A8R6A9_9BACT</name>
<dbReference type="RefSeq" id="WP_121768986.1">
    <property type="nucleotide sequence ID" value="NZ_RAWM01000006.1"/>
</dbReference>
<keyword evidence="3" id="KW-1185">Reference proteome</keyword>
<evidence type="ECO:0000313" key="2">
    <source>
        <dbReference type="EMBL" id="RKH72762.1"/>
    </source>
</evidence>
<dbReference type="OrthoDB" id="5379552at2"/>
<accession>A0A3A8R6A9</accession>
<dbReference type="Proteomes" id="UP000282656">
    <property type="component" value="Unassembled WGS sequence"/>
</dbReference>
<evidence type="ECO:0000313" key="3">
    <source>
        <dbReference type="Proteomes" id="UP000282656"/>
    </source>
</evidence>
<organism evidence="2 3">
    <name type="scientific">Corallococcus interemptor</name>
    <dbReference type="NCBI Taxonomy" id="2316720"/>
    <lineage>
        <taxon>Bacteria</taxon>
        <taxon>Pseudomonadati</taxon>
        <taxon>Myxococcota</taxon>
        <taxon>Myxococcia</taxon>
        <taxon>Myxococcales</taxon>
        <taxon>Cystobacterineae</taxon>
        <taxon>Myxococcaceae</taxon>
        <taxon>Corallococcus</taxon>
    </lineage>
</organism>
<sequence length="460" mass="49244">MPHHSPRGPFGLVPSWLRSLTVSSFALGGLLVAVPAHAAEPQEEERPNVATLLDVALEDGELTARILWTGRQEDLPQSSKLVSYDGKDSANAGVAVTPKAGEISQVKLFGALDKPWETGWAQKLVLEDSKGQPLFTQPYDVGLDCANDKECGLTVSAGVASDPDVAHVSSELSAAVTQLDAKYGQGEYDLVQEVSKNFPQLRGQAIVFAHQLLPWFPLQGPCTCSWVTTTTRTPTTTQTILQSYPGRSLYGWNGPGAKHTLSANAVTPYPVTINRTVAGNSQLSLNLSCSRWRYYYWWDLIIHRPGGLFPVRFPFPVKVPCTSPCQARFDHMGRVSGRTTISGVATAREAGAWRVNGGSPIINQLITGNNAFDADAIAVSFSATGAYNTVSTSGQVTIPSTSSFASAITTNGYAQAIHGQLTCPQIPALAGRTVSDYGTTQGTAHQLSLYWSIVDFAAGF</sequence>
<evidence type="ECO:0000256" key="1">
    <source>
        <dbReference type="SAM" id="SignalP"/>
    </source>
</evidence>
<feature type="signal peptide" evidence="1">
    <location>
        <begin position="1"/>
        <end position="38"/>
    </location>
</feature>
<dbReference type="EMBL" id="RAWM01000006">
    <property type="protein sequence ID" value="RKH72762.1"/>
    <property type="molecule type" value="Genomic_DNA"/>
</dbReference>
<feature type="chain" id="PRO_5017222999" evidence="1">
    <location>
        <begin position="39"/>
        <end position="460"/>
    </location>
</feature>
<comment type="caution">
    <text evidence="2">The sequence shown here is derived from an EMBL/GenBank/DDBJ whole genome shotgun (WGS) entry which is preliminary data.</text>
</comment>
<protein>
    <submittedName>
        <fullName evidence="2">Uncharacterized protein</fullName>
    </submittedName>
</protein>
<keyword evidence="1" id="KW-0732">Signal</keyword>